<accession>A0A0E3PXJ1</accession>
<organism evidence="1 2">
    <name type="scientific">Methanosarcina mazei WWM610</name>
    <dbReference type="NCBI Taxonomy" id="1434117"/>
    <lineage>
        <taxon>Archaea</taxon>
        <taxon>Methanobacteriati</taxon>
        <taxon>Methanobacteriota</taxon>
        <taxon>Stenosarchaea group</taxon>
        <taxon>Methanomicrobia</taxon>
        <taxon>Methanosarcinales</taxon>
        <taxon>Methanosarcinaceae</taxon>
        <taxon>Methanosarcina</taxon>
    </lineage>
</organism>
<dbReference type="Proteomes" id="UP000033058">
    <property type="component" value="Chromosome"/>
</dbReference>
<protein>
    <submittedName>
        <fullName evidence="1">Uncharacterized protein</fullName>
    </submittedName>
</protein>
<name>A0A0E3PXJ1_METMZ</name>
<gene>
    <name evidence="1" type="ORF">MSMAW_1131</name>
</gene>
<dbReference type="GeneID" id="24850811"/>
<dbReference type="Pfam" id="PF19539">
    <property type="entry name" value="DUF6063"/>
    <property type="match status" value="1"/>
</dbReference>
<reference evidence="1 2" key="1">
    <citation type="submission" date="2014-07" db="EMBL/GenBank/DDBJ databases">
        <title>Methanogenic archaea and the global carbon cycle.</title>
        <authorList>
            <person name="Henriksen J.R."/>
            <person name="Luke J."/>
            <person name="Reinhart S."/>
            <person name="Benedict M.N."/>
            <person name="Youngblut N.D."/>
            <person name="Metcalf M.E."/>
            <person name="Whitaker R.J."/>
            <person name="Metcalf W.W."/>
        </authorList>
    </citation>
    <scope>NUCLEOTIDE SEQUENCE [LARGE SCALE GENOMIC DNA]</scope>
    <source>
        <strain evidence="1 2">WWM610</strain>
    </source>
</reference>
<dbReference type="HOGENOM" id="CLU_096710_0_0_2"/>
<dbReference type="RefSeq" id="WP_048038664.1">
    <property type="nucleotide sequence ID" value="NZ_CP009509.1"/>
</dbReference>
<dbReference type="EMBL" id="CP009509">
    <property type="protein sequence ID" value="AKB40122.1"/>
    <property type="molecule type" value="Genomic_DNA"/>
</dbReference>
<dbReference type="AlphaFoldDB" id="A0A0E3PXJ1"/>
<evidence type="ECO:0000313" key="2">
    <source>
        <dbReference type="Proteomes" id="UP000033058"/>
    </source>
</evidence>
<sequence>MKFEKENLGIAFDMLYQMLSTGSIERFVYPKHFMRYEQESEIREALDFCAEKLGLYVCGRGDSIFLSAGVGNRVFGYTNEDVKNELGRGFKNPEMYTVFFIMNVIVSEFYKESFHDTLRINLPKNYLIGIIEAKIRALSDFEDLDKISEEYKFNFREIKDLWDSLPNVEFRDDSDIEIKQKGTSSKTAIINETVIFMKKHRLVDEHNNAVYPTERFKAIVSEAYNRSDVQTDIIEFIDDLTCLEEEKNAET</sequence>
<evidence type="ECO:0000313" key="1">
    <source>
        <dbReference type="EMBL" id="AKB40122.1"/>
    </source>
</evidence>
<dbReference type="PATRIC" id="fig|1434117.4.peg.1432"/>
<proteinExistence type="predicted"/>
<dbReference type="InterPro" id="IPR045707">
    <property type="entry name" value="DUF6063"/>
</dbReference>